<gene>
    <name evidence="5" type="ORF">GCM10010191_28950</name>
</gene>
<organism evidence="5 6">
    <name type="scientific">Actinomadura vinacea</name>
    <dbReference type="NCBI Taxonomy" id="115336"/>
    <lineage>
        <taxon>Bacteria</taxon>
        <taxon>Bacillati</taxon>
        <taxon>Actinomycetota</taxon>
        <taxon>Actinomycetes</taxon>
        <taxon>Streptosporangiales</taxon>
        <taxon>Thermomonosporaceae</taxon>
        <taxon>Actinomadura</taxon>
    </lineage>
</organism>
<name>A0ABN3IYX0_9ACTN</name>
<evidence type="ECO:0000256" key="3">
    <source>
        <dbReference type="ARBA" id="ARBA00023163"/>
    </source>
</evidence>
<evidence type="ECO:0000256" key="2">
    <source>
        <dbReference type="ARBA" id="ARBA00023125"/>
    </source>
</evidence>
<keyword evidence="2" id="KW-0238">DNA-binding</keyword>
<evidence type="ECO:0000259" key="4">
    <source>
        <dbReference type="SMART" id="SM00421"/>
    </source>
</evidence>
<dbReference type="PANTHER" id="PTHR43214:SF24">
    <property type="entry name" value="TRANSCRIPTIONAL REGULATORY PROTEIN NARL-RELATED"/>
    <property type="match status" value="1"/>
</dbReference>
<keyword evidence="1" id="KW-0805">Transcription regulation</keyword>
<evidence type="ECO:0000256" key="1">
    <source>
        <dbReference type="ARBA" id="ARBA00023015"/>
    </source>
</evidence>
<dbReference type="PANTHER" id="PTHR43214">
    <property type="entry name" value="TWO-COMPONENT RESPONSE REGULATOR"/>
    <property type="match status" value="1"/>
</dbReference>
<dbReference type="Gene3D" id="1.10.10.10">
    <property type="entry name" value="Winged helix-like DNA-binding domain superfamily/Winged helix DNA-binding domain"/>
    <property type="match status" value="1"/>
</dbReference>
<evidence type="ECO:0000313" key="5">
    <source>
        <dbReference type="EMBL" id="GAA2416726.1"/>
    </source>
</evidence>
<evidence type="ECO:0000313" key="6">
    <source>
        <dbReference type="Proteomes" id="UP001501231"/>
    </source>
</evidence>
<dbReference type="InterPro" id="IPR000792">
    <property type="entry name" value="Tscrpt_reg_LuxR_C"/>
</dbReference>
<dbReference type="InterPro" id="IPR016032">
    <property type="entry name" value="Sig_transdc_resp-reg_C-effctor"/>
</dbReference>
<dbReference type="InterPro" id="IPR039420">
    <property type="entry name" value="WalR-like"/>
</dbReference>
<dbReference type="EMBL" id="BAAARW010000011">
    <property type="protein sequence ID" value="GAA2416726.1"/>
    <property type="molecule type" value="Genomic_DNA"/>
</dbReference>
<proteinExistence type="predicted"/>
<accession>A0ABN3IYX0</accession>
<protein>
    <submittedName>
        <fullName evidence="5">Response regulator transcription factor</fullName>
    </submittedName>
</protein>
<dbReference type="InterPro" id="IPR036388">
    <property type="entry name" value="WH-like_DNA-bd_sf"/>
</dbReference>
<dbReference type="SMART" id="SM00421">
    <property type="entry name" value="HTH_LUXR"/>
    <property type="match status" value="1"/>
</dbReference>
<comment type="caution">
    <text evidence="5">The sequence shown here is derived from an EMBL/GenBank/DDBJ whole genome shotgun (WGS) entry which is preliminary data.</text>
</comment>
<keyword evidence="3" id="KW-0804">Transcription</keyword>
<sequence>MSIVSLMASTLPRSGPERRGWQFAAKFDRVARHRADWTAMSPDQDRNVTLRGEAELAARAGHLFGNAHEEFVCAAVDPNTWAAPDVRDQILASRWKPPPGLRVCKLYNPAALADEESERRLLTMAGRGVEIRICPTRLPQETIVIDRRIAVLAGPAPVQGPRMYTVVRSPEVVAGVRSLYWATWESSITLAEYRRGRPPALSDQSREILRLLGEGFKDETAARRLSLSLRTYRRRVAEILTLLDADSRFQAGRRAHELGLLN</sequence>
<reference evidence="5 6" key="1">
    <citation type="journal article" date="2019" name="Int. J. Syst. Evol. Microbiol.">
        <title>The Global Catalogue of Microorganisms (GCM) 10K type strain sequencing project: providing services to taxonomists for standard genome sequencing and annotation.</title>
        <authorList>
            <consortium name="The Broad Institute Genomics Platform"/>
            <consortium name="The Broad Institute Genome Sequencing Center for Infectious Disease"/>
            <person name="Wu L."/>
            <person name="Ma J."/>
        </authorList>
    </citation>
    <scope>NUCLEOTIDE SEQUENCE [LARGE SCALE GENOMIC DNA]</scope>
    <source>
        <strain evidence="5 6">JCM 3325</strain>
    </source>
</reference>
<keyword evidence="6" id="KW-1185">Reference proteome</keyword>
<feature type="domain" description="HTH luxR-type" evidence="4">
    <location>
        <begin position="198"/>
        <end position="255"/>
    </location>
</feature>
<dbReference type="SUPFAM" id="SSF46894">
    <property type="entry name" value="C-terminal effector domain of the bipartite response regulators"/>
    <property type="match status" value="1"/>
</dbReference>
<dbReference type="Proteomes" id="UP001501231">
    <property type="component" value="Unassembled WGS sequence"/>
</dbReference>